<dbReference type="InterPro" id="IPR036291">
    <property type="entry name" value="NAD(P)-bd_dom_sf"/>
</dbReference>
<keyword evidence="3" id="KW-1185">Reference proteome</keyword>
<dbReference type="Proteomes" id="UP001597304">
    <property type="component" value="Unassembled WGS sequence"/>
</dbReference>
<evidence type="ECO:0000256" key="1">
    <source>
        <dbReference type="SAM" id="MobiDB-lite"/>
    </source>
</evidence>
<gene>
    <name evidence="2" type="ORF">ACFSF0_18790</name>
</gene>
<dbReference type="Gene3D" id="3.40.50.720">
    <property type="entry name" value="NAD(P)-binding Rossmann-like Domain"/>
    <property type="match status" value="1"/>
</dbReference>
<reference evidence="3" key="1">
    <citation type="journal article" date="2019" name="Int. J. Syst. Evol. Microbiol.">
        <title>The Global Catalogue of Microorganisms (GCM) 10K type strain sequencing project: providing services to taxonomists for standard genome sequencing and annotation.</title>
        <authorList>
            <consortium name="The Broad Institute Genomics Platform"/>
            <consortium name="The Broad Institute Genome Sequencing Center for Infectious Disease"/>
            <person name="Wu L."/>
            <person name="Ma J."/>
        </authorList>
    </citation>
    <scope>NUCLEOTIDE SEQUENCE [LARGE SCALE GENOMIC DNA]</scope>
    <source>
        <strain evidence="3">LMG 29247</strain>
    </source>
</reference>
<dbReference type="SUPFAM" id="SSF51735">
    <property type="entry name" value="NAD(P)-binding Rossmann-fold domains"/>
    <property type="match status" value="1"/>
</dbReference>
<name>A0ABW4KXB7_9BURK</name>
<dbReference type="RefSeq" id="WP_147913626.1">
    <property type="nucleotide sequence ID" value="NZ_JBHUEJ010000045.1"/>
</dbReference>
<accession>A0ABW4KXB7</accession>
<evidence type="ECO:0008006" key="4">
    <source>
        <dbReference type="Google" id="ProtNLM"/>
    </source>
</evidence>
<organism evidence="2 3">
    <name type="scientific">Ottowia flava</name>
    <dbReference type="NCBI Taxonomy" id="2675430"/>
    <lineage>
        <taxon>Bacteria</taxon>
        <taxon>Pseudomonadati</taxon>
        <taxon>Pseudomonadota</taxon>
        <taxon>Betaproteobacteria</taxon>
        <taxon>Burkholderiales</taxon>
        <taxon>Comamonadaceae</taxon>
        <taxon>Ottowia</taxon>
    </lineage>
</organism>
<evidence type="ECO:0000313" key="2">
    <source>
        <dbReference type="EMBL" id="MFD1712649.1"/>
    </source>
</evidence>
<sequence length="270" mass="29223">MSPSVGQVLEAHGRRPPTTAPRQRLLIAGAGGVLGGAVTHRLIGSGVWQPVTVLTREPLQVALKGMRTLDVAAWGDGPAGWPVLPALADVAVVMFEPPRPYHQRERALWTPTPQQLPALARWLHASGVRELAVLMPHAAGRLPDALKHGLANLDEAEVAQMDFASLLWLRTAETPRRAEGLTPPQRLAAWMLGIFKYMVPDDQRPLRAEQLAEVADAALRLAPRGVHVLAPELLRTAARGDAQQVLRTAWGMTERVPPERGTMPGTPPTS</sequence>
<dbReference type="EMBL" id="JBHUEJ010000045">
    <property type="protein sequence ID" value="MFD1712649.1"/>
    <property type="molecule type" value="Genomic_DNA"/>
</dbReference>
<comment type="caution">
    <text evidence="2">The sequence shown here is derived from an EMBL/GenBank/DDBJ whole genome shotgun (WGS) entry which is preliminary data.</text>
</comment>
<evidence type="ECO:0000313" key="3">
    <source>
        <dbReference type="Proteomes" id="UP001597304"/>
    </source>
</evidence>
<proteinExistence type="predicted"/>
<feature type="region of interest" description="Disordered" evidence="1">
    <location>
        <begin position="1"/>
        <end position="21"/>
    </location>
</feature>
<protein>
    <recommendedName>
        <fullName evidence="4">Epimerase</fullName>
    </recommendedName>
</protein>